<evidence type="ECO:0000313" key="1">
    <source>
        <dbReference type="EMBL" id="MBB4274154.1"/>
    </source>
</evidence>
<name>A0A7W6RKV9_9HYPH</name>
<reference evidence="1 2" key="1">
    <citation type="submission" date="2020-08" db="EMBL/GenBank/DDBJ databases">
        <title>Genomic Encyclopedia of Type Strains, Phase IV (KMG-V): Genome sequencing to study the core and pangenomes of soil and plant-associated prokaryotes.</title>
        <authorList>
            <person name="Whitman W."/>
        </authorList>
    </citation>
    <scope>NUCLEOTIDE SEQUENCE [LARGE SCALE GENOMIC DNA]</scope>
    <source>
        <strain evidence="1 2">SEMIA 402</strain>
    </source>
</reference>
<organism evidence="1 2">
    <name type="scientific">Rhizobium mongolense</name>
    <dbReference type="NCBI Taxonomy" id="57676"/>
    <lineage>
        <taxon>Bacteria</taxon>
        <taxon>Pseudomonadati</taxon>
        <taxon>Pseudomonadota</taxon>
        <taxon>Alphaproteobacteria</taxon>
        <taxon>Hyphomicrobiales</taxon>
        <taxon>Rhizobiaceae</taxon>
        <taxon>Rhizobium/Agrobacterium group</taxon>
        <taxon>Rhizobium</taxon>
    </lineage>
</organism>
<dbReference type="Proteomes" id="UP000533641">
    <property type="component" value="Unassembled WGS sequence"/>
</dbReference>
<evidence type="ECO:0000313" key="2">
    <source>
        <dbReference type="Proteomes" id="UP000533641"/>
    </source>
</evidence>
<protein>
    <submittedName>
        <fullName evidence="1">Uncharacterized protein</fullName>
    </submittedName>
</protein>
<comment type="caution">
    <text evidence="1">The sequence shown here is derived from an EMBL/GenBank/DDBJ whole genome shotgun (WGS) entry which is preliminary data.</text>
</comment>
<dbReference type="EMBL" id="JACIGM010000003">
    <property type="protein sequence ID" value="MBB4274154.1"/>
    <property type="molecule type" value="Genomic_DNA"/>
</dbReference>
<gene>
    <name evidence="1" type="ORF">GGE12_001909</name>
</gene>
<accession>A0A7W6RKV9</accession>
<sequence length="65" mass="7226">MAALVTTDQAVSMKLSRAFIFLLGAPDEVEHEKWLAGCRAYVRTPLLNRLVSKPKQGSNGRRNGR</sequence>
<dbReference type="RefSeq" id="WP_183924637.1">
    <property type="nucleotide sequence ID" value="NZ_JACIGM010000003.1"/>
</dbReference>
<proteinExistence type="predicted"/>
<dbReference type="AlphaFoldDB" id="A0A7W6RKV9"/>